<evidence type="ECO:0000256" key="2">
    <source>
        <dbReference type="SAM" id="Phobius"/>
    </source>
</evidence>
<feature type="transmembrane region" description="Helical" evidence="2">
    <location>
        <begin position="107"/>
        <end position="128"/>
    </location>
</feature>
<evidence type="ECO:0000313" key="3">
    <source>
        <dbReference type="EMBL" id="MCM2392547.1"/>
    </source>
</evidence>
<feature type="transmembrane region" description="Helical" evidence="2">
    <location>
        <begin position="33"/>
        <end position="54"/>
    </location>
</feature>
<protein>
    <recommendedName>
        <fullName evidence="5">Integral membrane protein</fullName>
    </recommendedName>
</protein>
<keyword evidence="2" id="KW-0812">Transmembrane</keyword>
<evidence type="ECO:0000256" key="1">
    <source>
        <dbReference type="SAM" id="Coils"/>
    </source>
</evidence>
<dbReference type="Proteomes" id="UP001431429">
    <property type="component" value="Unassembled WGS sequence"/>
</dbReference>
<proteinExistence type="predicted"/>
<reference evidence="3" key="1">
    <citation type="submission" date="2022-06" db="EMBL/GenBank/DDBJ databases">
        <title>Genome public.</title>
        <authorList>
            <person name="Sun Q."/>
        </authorList>
    </citation>
    <scope>NUCLEOTIDE SEQUENCE</scope>
    <source>
        <strain evidence="3">CWNU-1</strain>
    </source>
</reference>
<feature type="transmembrane region" description="Helical" evidence="2">
    <location>
        <begin position="321"/>
        <end position="343"/>
    </location>
</feature>
<name>A0ABT0UVD5_9ACTN</name>
<dbReference type="EMBL" id="JAMQAW010000041">
    <property type="protein sequence ID" value="MCM2392547.1"/>
    <property type="molecule type" value="Genomic_DNA"/>
</dbReference>
<feature type="transmembrane region" description="Helical" evidence="2">
    <location>
        <begin position="134"/>
        <end position="155"/>
    </location>
</feature>
<keyword evidence="1" id="KW-0175">Coiled coil</keyword>
<organism evidence="3 4">
    <name type="scientific">Streptomyces albipurpureus</name>
    <dbReference type="NCBI Taxonomy" id="2897419"/>
    <lineage>
        <taxon>Bacteria</taxon>
        <taxon>Bacillati</taxon>
        <taxon>Actinomycetota</taxon>
        <taxon>Actinomycetes</taxon>
        <taxon>Kitasatosporales</taxon>
        <taxon>Streptomycetaceae</taxon>
        <taxon>Streptomyces</taxon>
    </lineage>
</organism>
<dbReference type="RefSeq" id="WP_250922870.1">
    <property type="nucleotide sequence ID" value="NZ_JAMQAW010000041.1"/>
</dbReference>
<feature type="coiled-coil region" evidence="1">
    <location>
        <begin position="345"/>
        <end position="372"/>
    </location>
</feature>
<sequence length="413" mass="45480">MLAARRILTLAGSTAVLGGLIVAAVRTALPAVLVATPIVGALWLLVLVDCGYRVGRERAHRRRRTRRGQHAAWTPDPHVRTPITYPGILRRPPGGDPVDRQGDFRAFGIRLAVLPALAVLFLTVQILFLRDSEALAVGFVLAECLLLAVMVWTVWKGQDPSRPWVVNRVRGELFRREMYLLLVGVGPYLGLGAQNAQQVRDARLDLLSTAGLPQLDDLGRFTERTAQGAERHWQDEVWRRGTQQLSDPTDATERMRTYLDYRIQRQALFMELAGEKCERTEESLGRVAKGMVILGIAIALPYAGLLLLGRGGDGPSTAASIVALLAACAPPLCGAVSAVQNLFAAQRLALSYQETRQELRGHENTLRTLLAQPLTPDAFLSFQALAVRVESTLAEELRRWRIIVARPEFDAGL</sequence>
<evidence type="ECO:0000313" key="4">
    <source>
        <dbReference type="Proteomes" id="UP001431429"/>
    </source>
</evidence>
<accession>A0ABT0UVD5</accession>
<keyword evidence="4" id="KW-1185">Reference proteome</keyword>
<keyword evidence="2" id="KW-1133">Transmembrane helix</keyword>
<comment type="caution">
    <text evidence="3">The sequence shown here is derived from an EMBL/GenBank/DDBJ whole genome shotgun (WGS) entry which is preliminary data.</text>
</comment>
<evidence type="ECO:0008006" key="5">
    <source>
        <dbReference type="Google" id="ProtNLM"/>
    </source>
</evidence>
<gene>
    <name evidence="3" type="ORF">NBG84_30405</name>
</gene>
<feature type="transmembrane region" description="Helical" evidence="2">
    <location>
        <begin position="291"/>
        <end position="309"/>
    </location>
</feature>
<keyword evidence="2" id="KW-0472">Membrane</keyword>